<dbReference type="Gene3D" id="3.40.50.150">
    <property type="entry name" value="Vaccinia Virus protein VP39"/>
    <property type="match status" value="1"/>
</dbReference>
<dbReference type="PATRIC" id="fig|330779.12.peg.18"/>
<accession>Q4JCN2</accession>
<dbReference type="SUPFAM" id="SSF53335">
    <property type="entry name" value="S-adenosyl-L-methionine-dependent methyltransferases"/>
    <property type="match status" value="1"/>
</dbReference>
<name>Q4JCN2_SULAC</name>
<reference evidence="1 2" key="1">
    <citation type="journal article" date="2005" name="J. Bacteriol.">
        <title>The genome of Sulfolobus acidocaldarius, a model organism of the Crenarchaeota.</title>
        <authorList>
            <person name="Chen L."/>
            <person name="Brugger K."/>
            <person name="Skovgaard M."/>
            <person name="Redder P."/>
            <person name="She Q."/>
            <person name="Torarinsson E."/>
            <person name="Greve B."/>
            <person name="Awayez M."/>
            <person name="Zibat A."/>
            <person name="Klenk H.-P."/>
            <person name="Garrett R.A."/>
        </authorList>
    </citation>
    <scope>NUCLEOTIDE SEQUENCE [LARGE SCALE GENOMIC DNA]</scope>
    <source>
        <strain evidence="2">ATCC 33909 / DSM 639 / JCM 8929 / NBRC 15157 / NCIMB 11770</strain>
    </source>
</reference>
<dbReference type="PANTHER" id="PTHR23290">
    <property type="entry name" value="RRNA N6-ADENOSINE-METHYLTRANSFERASE METTL5"/>
    <property type="match status" value="1"/>
</dbReference>
<dbReference type="KEGG" id="sai:Saci_0017"/>
<evidence type="ECO:0000313" key="2">
    <source>
        <dbReference type="Proteomes" id="UP000001018"/>
    </source>
</evidence>
<dbReference type="GO" id="GO:0003676">
    <property type="term" value="F:nucleic acid binding"/>
    <property type="evidence" value="ECO:0007669"/>
    <property type="project" value="InterPro"/>
</dbReference>
<dbReference type="InterPro" id="IPR051720">
    <property type="entry name" value="rRNA_MeTrfase/Polyamine_Synth"/>
</dbReference>
<gene>
    <name evidence="1" type="ordered locus">Saci_0017</name>
</gene>
<dbReference type="Proteomes" id="UP000001018">
    <property type="component" value="Chromosome"/>
</dbReference>
<dbReference type="PROSITE" id="PS00092">
    <property type="entry name" value="N6_MTASE"/>
    <property type="match status" value="1"/>
</dbReference>
<protein>
    <submittedName>
        <fullName evidence="1">Conserved Archaeal protein</fullName>
    </submittedName>
</protein>
<dbReference type="EMBL" id="CP000077">
    <property type="protein sequence ID" value="AAY79447.1"/>
    <property type="molecule type" value="Genomic_DNA"/>
</dbReference>
<sequence length="140" mass="16611">MTVLRGNCVCIELDREAIMEAKSLLREFDNPEFIEADVESLEISKKVDTVIQNPPFGVVKQGMDMVFLRKALSISTTVYSIHKSNPKTQQLIERISKEYGFQYEMLTSRYRMKPYYPWHTKNFHEFQVDVYLFYKNNFSF</sequence>
<proteinExistence type="predicted"/>
<dbReference type="HOGENOM" id="CLU_2021600_0_0_2"/>
<dbReference type="PANTHER" id="PTHR23290:SF0">
    <property type="entry name" value="RRNA N6-ADENOSINE-METHYLTRANSFERASE METTL5"/>
    <property type="match status" value="1"/>
</dbReference>
<organism evidence="1 2">
    <name type="scientific">Sulfolobus acidocaldarius (strain ATCC 33909 / DSM 639 / JCM 8929 / NBRC 15157 / NCIMB 11770)</name>
    <dbReference type="NCBI Taxonomy" id="330779"/>
    <lineage>
        <taxon>Archaea</taxon>
        <taxon>Thermoproteota</taxon>
        <taxon>Thermoprotei</taxon>
        <taxon>Sulfolobales</taxon>
        <taxon>Sulfolobaceae</taxon>
        <taxon>Sulfolobus</taxon>
    </lineage>
</organism>
<dbReference type="GO" id="GO:0032259">
    <property type="term" value="P:methylation"/>
    <property type="evidence" value="ECO:0007669"/>
    <property type="project" value="InterPro"/>
</dbReference>
<keyword evidence="2" id="KW-1185">Reference proteome</keyword>
<dbReference type="STRING" id="330779.Saci_0017"/>
<dbReference type="InterPro" id="IPR002052">
    <property type="entry name" value="DNA_methylase_N6_adenine_CS"/>
</dbReference>
<dbReference type="AlphaFoldDB" id="Q4JCN2"/>
<dbReference type="GO" id="GO:0008168">
    <property type="term" value="F:methyltransferase activity"/>
    <property type="evidence" value="ECO:0007669"/>
    <property type="project" value="InterPro"/>
</dbReference>
<dbReference type="eggNOG" id="arCOG00910">
    <property type="taxonomic scope" value="Archaea"/>
</dbReference>
<evidence type="ECO:0000313" key="1">
    <source>
        <dbReference type="EMBL" id="AAY79447.1"/>
    </source>
</evidence>
<dbReference type="InterPro" id="IPR029063">
    <property type="entry name" value="SAM-dependent_MTases_sf"/>
</dbReference>